<proteinExistence type="predicted"/>
<name>A0ABQ3XKC5_9ACTN</name>
<feature type="compositionally biased region" description="Basic and acidic residues" evidence="1">
    <location>
        <begin position="15"/>
        <end position="25"/>
    </location>
</feature>
<keyword evidence="3" id="KW-1185">Reference proteome</keyword>
<reference evidence="2 3" key="1">
    <citation type="submission" date="2021-01" db="EMBL/GenBank/DDBJ databases">
        <title>Whole genome shotgun sequence of Actinoplanes couchii NBRC 106145.</title>
        <authorList>
            <person name="Komaki H."/>
            <person name="Tamura T."/>
        </authorList>
    </citation>
    <scope>NUCLEOTIDE SEQUENCE [LARGE SCALE GENOMIC DNA]</scope>
    <source>
        <strain evidence="2 3">NBRC 106145</strain>
    </source>
</reference>
<dbReference type="EMBL" id="BOMG01000092">
    <property type="protein sequence ID" value="GID58875.1"/>
    <property type="molecule type" value="Genomic_DNA"/>
</dbReference>
<dbReference type="Proteomes" id="UP000612282">
    <property type="component" value="Unassembled WGS sequence"/>
</dbReference>
<feature type="region of interest" description="Disordered" evidence="1">
    <location>
        <begin position="1"/>
        <end position="54"/>
    </location>
</feature>
<dbReference type="RefSeq" id="WP_203804219.1">
    <property type="nucleotide sequence ID" value="NZ_BAAAQE010000093.1"/>
</dbReference>
<feature type="compositionally biased region" description="Low complexity" evidence="1">
    <location>
        <begin position="26"/>
        <end position="45"/>
    </location>
</feature>
<accession>A0ABQ3XKC5</accession>
<evidence type="ECO:0000313" key="2">
    <source>
        <dbReference type="EMBL" id="GID58875.1"/>
    </source>
</evidence>
<gene>
    <name evidence="2" type="ORF">Aco03nite_072790</name>
</gene>
<evidence type="ECO:0008006" key="4">
    <source>
        <dbReference type="Google" id="ProtNLM"/>
    </source>
</evidence>
<evidence type="ECO:0000313" key="3">
    <source>
        <dbReference type="Proteomes" id="UP000612282"/>
    </source>
</evidence>
<evidence type="ECO:0000256" key="1">
    <source>
        <dbReference type="SAM" id="MobiDB-lite"/>
    </source>
</evidence>
<protein>
    <recommendedName>
        <fullName evidence="4">GGDEF domain-containing protein</fullName>
    </recommendedName>
</protein>
<organism evidence="2 3">
    <name type="scientific">Actinoplanes couchii</name>
    <dbReference type="NCBI Taxonomy" id="403638"/>
    <lineage>
        <taxon>Bacteria</taxon>
        <taxon>Bacillati</taxon>
        <taxon>Actinomycetota</taxon>
        <taxon>Actinomycetes</taxon>
        <taxon>Micromonosporales</taxon>
        <taxon>Micromonosporaceae</taxon>
        <taxon>Actinoplanes</taxon>
    </lineage>
</organism>
<comment type="caution">
    <text evidence="2">The sequence shown here is derived from an EMBL/GenBank/DDBJ whole genome shotgun (WGS) entry which is preliminary data.</text>
</comment>
<sequence length="54" mass="5938">MHRRGLKAADTALYDAEHGGRDRVARQTPARQTPARQTPARQAPALQVPARPSH</sequence>